<dbReference type="GO" id="GO:0000981">
    <property type="term" value="F:DNA-binding transcription factor activity, RNA polymerase II-specific"/>
    <property type="evidence" value="ECO:0007669"/>
    <property type="project" value="TreeGrafter"/>
</dbReference>
<evidence type="ECO:0000256" key="9">
    <source>
        <dbReference type="ARBA" id="ARBA00040542"/>
    </source>
</evidence>
<feature type="domain" description="Homeobox" evidence="16">
    <location>
        <begin position="178"/>
        <end position="226"/>
    </location>
</feature>
<feature type="region of interest" description="Disordered" evidence="14">
    <location>
        <begin position="125"/>
        <end position="190"/>
    </location>
</feature>
<dbReference type="Gene3D" id="2.10.110.10">
    <property type="entry name" value="Cysteine Rich Protein"/>
    <property type="match status" value="2"/>
</dbReference>
<dbReference type="FunFam" id="2.10.110.10:FF:000120">
    <property type="entry name" value="Insulin gene enhancer protein ISL-2"/>
    <property type="match status" value="1"/>
</dbReference>
<evidence type="ECO:0000313" key="18">
    <source>
        <dbReference type="Proteomes" id="UP000653271"/>
    </source>
</evidence>
<keyword evidence="18" id="KW-1185">Reference proteome</keyword>
<protein>
    <recommendedName>
        <fullName evidence="9">LIM/homeobox protein Lhx1</fullName>
    </recommendedName>
    <alternativeName>
        <fullName evidence="10">Homeobox protein Lim-1</fullName>
    </alternativeName>
</protein>
<dbReference type="SUPFAM" id="SSF46689">
    <property type="entry name" value="Homeodomain-like"/>
    <property type="match status" value="1"/>
</dbReference>
<feature type="compositionally biased region" description="Polar residues" evidence="14">
    <location>
        <begin position="125"/>
        <end position="136"/>
    </location>
</feature>
<keyword evidence="5 12" id="KW-0440">LIM domain</keyword>
<dbReference type="PROSITE" id="PS00478">
    <property type="entry name" value="LIM_DOMAIN_1"/>
    <property type="match status" value="2"/>
</dbReference>
<evidence type="ECO:0000313" key="17">
    <source>
        <dbReference type="EMBL" id="NWH78049.1"/>
    </source>
</evidence>
<name>A0A850XJG8_PIACA</name>
<sequence length="398" mass="42884">MVHCAGCKRPILDRFLLNVLDRAWHVKCVQCCECKCNLTEKCFSREGKLYCKNDFFRCFGTKCAGCAQGISPSDLVRRARSKVFHLNCFTCMMCNKQLSTGEELYIIDENKFVCKEDYLNNSNTAKENSLHSATTGSDPSLSPDSQDPSQDDAKDSESANVSDKETGSNENDDQNLGAKRRGPRTTIKAKQLETLKAAFAATPKPTRHIREQLAQETGLNMRVIQVPPGMGGAGGPGEPPPHPLQSGPEPLPSPPPPLTRCVTSPSVSPCPPDYQSEYYGPGSNYDFFPQGPPSSQAQTPVDLPFVASSGPSGTPLGALDHPLPGHHPSSEAQRFPDIMSHPPGDSPSPEPNLPGSLHSMSAEVFGPSPPFSSISVNGGANYGNHLSHPPEMNEAAVW</sequence>
<dbReference type="AlphaFoldDB" id="A0A850XJG8"/>
<feature type="compositionally biased region" description="Basic and acidic residues" evidence="14">
    <location>
        <begin position="151"/>
        <end position="167"/>
    </location>
</feature>
<dbReference type="PANTHER" id="PTHR24208:SF106">
    <property type="entry name" value="LIM_HOMEOBOX PROTEIN LHX1"/>
    <property type="match status" value="1"/>
</dbReference>
<comment type="subcellular location">
    <subcellularLocation>
        <location evidence="1 11 13">Nucleus</location>
    </subcellularLocation>
</comment>
<keyword evidence="4 12" id="KW-0862">Zinc</keyword>
<dbReference type="InterPro" id="IPR009057">
    <property type="entry name" value="Homeodomain-like_sf"/>
</dbReference>
<evidence type="ECO:0000259" key="15">
    <source>
        <dbReference type="PROSITE" id="PS50023"/>
    </source>
</evidence>
<evidence type="ECO:0000256" key="10">
    <source>
        <dbReference type="ARBA" id="ARBA00042641"/>
    </source>
</evidence>
<dbReference type="InterPro" id="IPR050453">
    <property type="entry name" value="LIM_Homeobox_TF"/>
</dbReference>
<evidence type="ECO:0000256" key="12">
    <source>
        <dbReference type="PROSITE-ProRule" id="PRU00125"/>
    </source>
</evidence>
<proteinExistence type="predicted"/>
<dbReference type="PROSITE" id="PS50071">
    <property type="entry name" value="HOMEOBOX_2"/>
    <property type="match status" value="1"/>
</dbReference>
<dbReference type="SUPFAM" id="SSF57716">
    <property type="entry name" value="Glucocorticoid receptor-like (DNA-binding domain)"/>
    <property type="match status" value="2"/>
</dbReference>
<dbReference type="PROSITE" id="PS50023">
    <property type="entry name" value="LIM_DOMAIN_2"/>
    <property type="match status" value="2"/>
</dbReference>
<feature type="region of interest" description="Disordered" evidence="14">
    <location>
        <begin position="225"/>
        <end position="364"/>
    </location>
</feature>
<dbReference type="EMBL" id="WAAB01017026">
    <property type="protein sequence ID" value="NWH78049.1"/>
    <property type="molecule type" value="Genomic_DNA"/>
</dbReference>
<evidence type="ECO:0000256" key="13">
    <source>
        <dbReference type="RuleBase" id="RU000682"/>
    </source>
</evidence>
<evidence type="ECO:0000256" key="5">
    <source>
        <dbReference type="ARBA" id="ARBA00023038"/>
    </source>
</evidence>
<feature type="compositionally biased region" description="Pro residues" evidence="14">
    <location>
        <begin position="237"/>
        <end position="258"/>
    </location>
</feature>
<dbReference type="SMART" id="SM00132">
    <property type="entry name" value="LIM"/>
    <property type="match status" value="2"/>
</dbReference>
<feature type="domain" description="LIM zinc-binding" evidence="15">
    <location>
        <begin position="2"/>
        <end position="61"/>
    </location>
</feature>
<evidence type="ECO:0000256" key="2">
    <source>
        <dbReference type="ARBA" id="ARBA00022723"/>
    </source>
</evidence>
<dbReference type="FunFam" id="1.10.10.60:FF:000075">
    <property type="entry name" value="LIM/homeobox protein Lhx1"/>
    <property type="match status" value="1"/>
</dbReference>
<dbReference type="SMART" id="SM00389">
    <property type="entry name" value="HOX"/>
    <property type="match status" value="1"/>
</dbReference>
<evidence type="ECO:0000256" key="6">
    <source>
        <dbReference type="ARBA" id="ARBA00023125"/>
    </source>
</evidence>
<dbReference type="InterPro" id="IPR049619">
    <property type="entry name" value="Lhx1/5_LIM2"/>
</dbReference>
<evidence type="ECO:0000256" key="3">
    <source>
        <dbReference type="ARBA" id="ARBA00022737"/>
    </source>
</evidence>
<dbReference type="FunFam" id="2.10.110.10:FF:000046">
    <property type="entry name" value="LIM/homeobox protein Lhx1"/>
    <property type="match status" value="1"/>
</dbReference>
<evidence type="ECO:0000256" key="1">
    <source>
        <dbReference type="ARBA" id="ARBA00004123"/>
    </source>
</evidence>
<dbReference type="GO" id="GO:0005634">
    <property type="term" value="C:nucleus"/>
    <property type="evidence" value="ECO:0007669"/>
    <property type="project" value="UniProtKB-SubCell"/>
</dbReference>
<dbReference type="InterPro" id="IPR001356">
    <property type="entry name" value="HD"/>
</dbReference>
<dbReference type="CDD" id="cd09375">
    <property type="entry name" value="LIM2_Lhx1_Lhx5"/>
    <property type="match status" value="1"/>
</dbReference>
<evidence type="ECO:0000256" key="4">
    <source>
        <dbReference type="ARBA" id="ARBA00022833"/>
    </source>
</evidence>
<dbReference type="InterPro" id="IPR049618">
    <property type="entry name" value="Lhx1/5_LIM1"/>
</dbReference>
<feature type="compositionally biased region" description="Low complexity" evidence="14">
    <location>
        <begin position="137"/>
        <end position="148"/>
    </location>
</feature>
<feature type="domain" description="LIM zinc-binding" evidence="15">
    <location>
        <begin position="62"/>
        <end position="124"/>
    </location>
</feature>
<evidence type="ECO:0000256" key="7">
    <source>
        <dbReference type="ARBA" id="ARBA00023155"/>
    </source>
</evidence>
<feature type="DNA-binding region" description="Homeobox" evidence="11">
    <location>
        <begin position="180"/>
        <end position="227"/>
    </location>
</feature>
<dbReference type="PANTHER" id="PTHR24208">
    <property type="entry name" value="LIM/HOMEOBOX PROTEIN LHX"/>
    <property type="match status" value="1"/>
</dbReference>
<dbReference type="Proteomes" id="UP000653271">
    <property type="component" value="Unassembled WGS sequence"/>
</dbReference>
<evidence type="ECO:0000256" key="14">
    <source>
        <dbReference type="SAM" id="MobiDB-lite"/>
    </source>
</evidence>
<dbReference type="GO" id="GO:0008270">
    <property type="term" value="F:zinc ion binding"/>
    <property type="evidence" value="ECO:0007669"/>
    <property type="project" value="InterPro"/>
</dbReference>
<accession>A0A850XJG8</accession>
<feature type="non-terminal residue" evidence="17">
    <location>
        <position position="398"/>
    </location>
</feature>
<evidence type="ECO:0000259" key="16">
    <source>
        <dbReference type="PROSITE" id="PS50071"/>
    </source>
</evidence>
<keyword evidence="8 11" id="KW-0539">Nucleus</keyword>
<evidence type="ECO:0000256" key="8">
    <source>
        <dbReference type="ARBA" id="ARBA00023242"/>
    </source>
</evidence>
<feature type="non-terminal residue" evidence="17">
    <location>
        <position position="1"/>
    </location>
</feature>
<dbReference type="OrthoDB" id="10068367at2759"/>
<keyword evidence="2 12" id="KW-0479">Metal-binding</keyword>
<comment type="caution">
    <text evidence="17">The sequence shown here is derived from an EMBL/GenBank/DDBJ whole genome shotgun (WGS) entry which is preliminary data.</text>
</comment>
<organism evidence="17 18">
    <name type="scientific">Piaya cayana</name>
    <name type="common">Common squirrel cuckoo</name>
    <dbReference type="NCBI Taxonomy" id="33601"/>
    <lineage>
        <taxon>Eukaryota</taxon>
        <taxon>Metazoa</taxon>
        <taxon>Chordata</taxon>
        <taxon>Craniata</taxon>
        <taxon>Vertebrata</taxon>
        <taxon>Euteleostomi</taxon>
        <taxon>Archelosauria</taxon>
        <taxon>Archosauria</taxon>
        <taxon>Dinosauria</taxon>
        <taxon>Saurischia</taxon>
        <taxon>Theropoda</taxon>
        <taxon>Coelurosauria</taxon>
        <taxon>Aves</taxon>
        <taxon>Neognathae</taxon>
        <taxon>Neoaves</taxon>
        <taxon>Otidimorphae</taxon>
        <taxon>Cuculiformes</taxon>
        <taxon>Coccyzidae</taxon>
        <taxon>Piaya</taxon>
    </lineage>
</organism>
<dbReference type="Pfam" id="PF00046">
    <property type="entry name" value="Homeodomain"/>
    <property type="match status" value="1"/>
</dbReference>
<dbReference type="GO" id="GO:0030182">
    <property type="term" value="P:neuron differentiation"/>
    <property type="evidence" value="ECO:0007669"/>
    <property type="project" value="TreeGrafter"/>
</dbReference>
<evidence type="ECO:0000256" key="11">
    <source>
        <dbReference type="PROSITE-ProRule" id="PRU00108"/>
    </source>
</evidence>
<reference evidence="17" key="1">
    <citation type="submission" date="2019-09" db="EMBL/GenBank/DDBJ databases">
        <title>Bird 10,000 Genomes (B10K) Project - Family phase.</title>
        <authorList>
            <person name="Zhang G."/>
        </authorList>
    </citation>
    <scope>NUCLEOTIDE SEQUENCE</scope>
    <source>
        <strain evidence="17">B10K-DU-008-47</strain>
        <tissue evidence="17">Mixed tissue sample</tissue>
    </source>
</reference>
<dbReference type="CDD" id="cd00086">
    <property type="entry name" value="homeodomain"/>
    <property type="match status" value="1"/>
</dbReference>
<keyword evidence="7 11" id="KW-0371">Homeobox</keyword>
<dbReference type="Pfam" id="PF00412">
    <property type="entry name" value="LIM"/>
    <property type="match status" value="2"/>
</dbReference>
<dbReference type="InterPro" id="IPR001781">
    <property type="entry name" value="Znf_LIM"/>
</dbReference>
<keyword evidence="3" id="KW-0677">Repeat</keyword>
<gene>
    <name evidence="17" type="primary">Lhx1</name>
    <name evidence="17" type="ORF">PIACAY_R06058</name>
</gene>
<dbReference type="CDD" id="cd09367">
    <property type="entry name" value="LIM1_Lhx1_Lhx5"/>
    <property type="match status" value="1"/>
</dbReference>
<dbReference type="Gene3D" id="1.10.10.60">
    <property type="entry name" value="Homeodomain-like"/>
    <property type="match status" value="1"/>
</dbReference>
<keyword evidence="6 11" id="KW-0238">DNA-binding</keyword>
<dbReference type="GO" id="GO:0000977">
    <property type="term" value="F:RNA polymerase II transcription regulatory region sequence-specific DNA binding"/>
    <property type="evidence" value="ECO:0007669"/>
    <property type="project" value="TreeGrafter"/>
</dbReference>